<dbReference type="AlphaFoldDB" id="A0A9Y1FJR1"/>
<evidence type="ECO:0000256" key="6">
    <source>
        <dbReference type="SAM" id="MobiDB-lite"/>
    </source>
</evidence>
<dbReference type="Gene3D" id="1.10.1650.10">
    <property type="match status" value="1"/>
</dbReference>
<dbReference type="HAMAP" id="MF_01475">
    <property type="entry name" value="Ribosomal_eL19"/>
    <property type="match status" value="1"/>
</dbReference>
<evidence type="ECO:0000256" key="2">
    <source>
        <dbReference type="ARBA" id="ARBA00022980"/>
    </source>
</evidence>
<reference evidence="8" key="1">
    <citation type="journal article" date="2022" name="Nat. Microbiol.">
        <title>Unique mobile elements and scalable gene flow at the prokaryote-eukaryote boundary revealed by circularized Asgard archaea genomes.</title>
        <authorList>
            <person name="Wu F."/>
            <person name="Speth D.R."/>
            <person name="Philosof A."/>
            <person name="Cremiere A."/>
            <person name="Narayanan A."/>
            <person name="Barco R.A."/>
            <person name="Connon S.A."/>
            <person name="Amend J.P."/>
            <person name="Antoshechkin I.A."/>
            <person name="Orphan V.J."/>
        </authorList>
    </citation>
    <scope>NUCLEOTIDE SEQUENCE</scope>
    <source>
        <strain evidence="8">PM71</strain>
    </source>
</reference>
<comment type="similarity">
    <text evidence="1 4 5">Belongs to the eukaryotic ribosomal protein eL19 family.</text>
</comment>
<dbReference type="InterPro" id="IPR015974">
    <property type="entry name" value="Ribosomal_eL19_dom3"/>
</dbReference>
<dbReference type="Gene3D" id="1.10.1200.60">
    <property type="match status" value="1"/>
</dbReference>
<dbReference type="Gene3D" id="1.20.5.560">
    <property type="entry name" value="Single Heli x bin"/>
    <property type="match status" value="1"/>
</dbReference>
<dbReference type="GO" id="GO:0070180">
    <property type="term" value="F:large ribosomal subunit rRNA binding"/>
    <property type="evidence" value="ECO:0007669"/>
    <property type="project" value="UniProtKB-UniRule"/>
</dbReference>
<name>A0A9Y1FJR1_9ARCH</name>
<dbReference type="InterPro" id="IPR000196">
    <property type="entry name" value="Ribosomal_eL19_dom"/>
</dbReference>
<dbReference type="Proteomes" id="UP001201020">
    <property type="component" value="Chromosome"/>
</dbReference>
<dbReference type="Pfam" id="PF25476">
    <property type="entry name" value="Ribosomal_L19e_C"/>
    <property type="match status" value="1"/>
</dbReference>
<evidence type="ECO:0000259" key="7">
    <source>
        <dbReference type="SMART" id="SM01416"/>
    </source>
</evidence>
<keyword evidence="4" id="KW-0694">RNA-binding</keyword>
<evidence type="ECO:0000256" key="5">
    <source>
        <dbReference type="RuleBase" id="RU000574"/>
    </source>
</evidence>
<dbReference type="InterPro" id="IPR023638">
    <property type="entry name" value="Ribosomal_eL19_CS"/>
</dbReference>
<dbReference type="InterPro" id="IPR015973">
    <property type="entry name" value="Ribosomal_eL19_dom2"/>
</dbReference>
<dbReference type="EMBL" id="CP084166">
    <property type="protein sequence ID" value="UJG39760.1"/>
    <property type="molecule type" value="Genomic_DNA"/>
</dbReference>
<comment type="subunit">
    <text evidence="4">Part of the 50S ribosomal subunit.</text>
</comment>
<evidence type="ECO:0000256" key="3">
    <source>
        <dbReference type="ARBA" id="ARBA00023274"/>
    </source>
</evidence>
<dbReference type="InterPro" id="IPR057260">
    <property type="entry name" value="Ribosomal_L19e_C"/>
</dbReference>
<dbReference type="InterPro" id="IPR057259">
    <property type="entry name" value="Ribosomal_L19e"/>
</dbReference>
<dbReference type="PANTHER" id="PTHR10722">
    <property type="entry name" value="60S RIBOSOMAL PROTEIN L19"/>
    <property type="match status" value="1"/>
</dbReference>
<dbReference type="CDD" id="cd00481">
    <property type="entry name" value="Ribosomal_L19e"/>
    <property type="match status" value="1"/>
</dbReference>
<dbReference type="InterPro" id="IPR015972">
    <property type="entry name" value="Ribosomal_eL19_dom1"/>
</dbReference>
<dbReference type="GO" id="GO:0006412">
    <property type="term" value="P:translation"/>
    <property type="evidence" value="ECO:0007669"/>
    <property type="project" value="UniProtKB-UniRule"/>
</dbReference>
<dbReference type="NCBIfam" id="NF006343">
    <property type="entry name" value="PRK08570.1"/>
    <property type="match status" value="1"/>
</dbReference>
<evidence type="ECO:0000256" key="4">
    <source>
        <dbReference type="HAMAP-Rule" id="MF_01475"/>
    </source>
</evidence>
<accession>A0A9Y1FJR1</accession>
<feature type="region of interest" description="Disordered" evidence="6">
    <location>
        <begin position="52"/>
        <end position="91"/>
    </location>
</feature>
<evidence type="ECO:0000256" key="1">
    <source>
        <dbReference type="ARBA" id="ARBA00011082"/>
    </source>
</evidence>
<comment type="function">
    <text evidence="4">Binds to the 23S rRNA.</text>
</comment>
<dbReference type="GO" id="GO:0022625">
    <property type="term" value="C:cytosolic large ribosomal subunit"/>
    <property type="evidence" value="ECO:0007669"/>
    <property type="project" value="InterPro"/>
</dbReference>
<keyword evidence="4" id="KW-0699">rRNA-binding</keyword>
<evidence type="ECO:0000313" key="8">
    <source>
        <dbReference type="EMBL" id="UJG39760.1"/>
    </source>
</evidence>
<dbReference type="PROSITE" id="PS00526">
    <property type="entry name" value="RIBOSOMAL_L19E"/>
    <property type="match status" value="1"/>
</dbReference>
<feature type="domain" description="Large ribosomal subunit protein eL19" evidence="7">
    <location>
        <begin position="3"/>
        <end position="146"/>
    </location>
</feature>
<dbReference type="Pfam" id="PF01280">
    <property type="entry name" value="Ribosomal_L19e"/>
    <property type="match status" value="1"/>
</dbReference>
<sequence length="156" mass="18118">MTDVKSQRRIAAKILKVGKNRVKIDPDSLQDLSLAITREDIRGHIDTGDIKKRKIKGVSRGRARANAAKKRKGQRKGPGSREGPKYSRLPRKTRWINHIRAQRKYLAKLRDEGYIEKSVYRKLYLQAKGGLFRSVRYLRTYIEEHGLAKKRLPDLK</sequence>
<proteinExistence type="inferred from homology"/>
<keyword evidence="3 4" id="KW-0687">Ribonucleoprotein</keyword>
<feature type="compositionally biased region" description="Basic residues" evidence="6">
    <location>
        <begin position="52"/>
        <end position="75"/>
    </location>
</feature>
<protein>
    <recommendedName>
        <fullName evidence="4">Large ribosomal subunit protein eL19</fullName>
    </recommendedName>
</protein>
<dbReference type="SMART" id="SM01416">
    <property type="entry name" value="Ribosomal_L19e"/>
    <property type="match status" value="1"/>
</dbReference>
<gene>
    <name evidence="4" type="primary">rpl19e</name>
    <name evidence="8" type="ORF">K9W45_07790</name>
</gene>
<dbReference type="GO" id="GO:0003735">
    <property type="term" value="F:structural constituent of ribosome"/>
    <property type="evidence" value="ECO:0007669"/>
    <property type="project" value="InterPro"/>
</dbReference>
<dbReference type="InterPro" id="IPR035970">
    <property type="entry name" value="60S_ribosomal_eL19_sf"/>
</dbReference>
<organism evidence="8">
    <name type="scientific">Candidatus Heimdallarchaeum aukensis</name>
    <dbReference type="NCBI Taxonomy" id="2876573"/>
    <lineage>
        <taxon>Archaea</taxon>
        <taxon>Promethearchaeati</taxon>
        <taxon>Candidatus Heimdallarchaeota</taxon>
        <taxon>Candidatus Heimdallarchaeia (ex Rinke et al. 2021) (nom. nud.)</taxon>
        <taxon>Candidatus Heimdallarchaeales</taxon>
        <taxon>Candidatus Heimdallarchaeaceae</taxon>
        <taxon>Candidatus Heimdallarchaeum</taxon>
    </lineage>
</organism>
<dbReference type="SUPFAM" id="SSF48140">
    <property type="entry name" value="Ribosomal protein L19 (L19e)"/>
    <property type="match status" value="1"/>
</dbReference>
<dbReference type="InterPro" id="IPR039547">
    <property type="entry name" value="Ribosomal_eL19"/>
</dbReference>
<keyword evidence="2 4" id="KW-0689">Ribosomal protein</keyword>